<dbReference type="EMBL" id="NIZW01000001">
    <property type="protein sequence ID" value="PHQ37209.1"/>
    <property type="molecule type" value="Genomic_DNA"/>
</dbReference>
<dbReference type="PANTHER" id="PTHR16026">
    <property type="entry name" value="CARTILAGE ACIDIC PROTEIN 1"/>
    <property type="match status" value="1"/>
</dbReference>
<dbReference type="GeneID" id="90607115"/>
<evidence type="ECO:0000313" key="7">
    <source>
        <dbReference type="Proteomes" id="UP000225740"/>
    </source>
</evidence>
<feature type="domain" description="ASPIC/UnbV" evidence="5">
    <location>
        <begin position="963"/>
        <end position="1027"/>
    </location>
</feature>
<evidence type="ECO:0000313" key="6">
    <source>
        <dbReference type="EMBL" id="PHQ37209.1"/>
    </source>
</evidence>
<dbReference type="PROSITE" id="PS50005">
    <property type="entry name" value="TPR"/>
    <property type="match status" value="3"/>
</dbReference>
<organism evidence="6 7">
    <name type="scientific">Rhodopirellula bahusiensis</name>
    <dbReference type="NCBI Taxonomy" id="2014065"/>
    <lineage>
        <taxon>Bacteria</taxon>
        <taxon>Pseudomonadati</taxon>
        <taxon>Planctomycetota</taxon>
        <taxon>Planctomycetia</taxon>
        <taxon>Pirellulales</taxon>
        <taxon>Pirellulaceae</taxon>
        <taxon>Rhodopirellula</taxon>
    </lineage>
</organism>
<protein>
    <submittedName>
        <fullName evidence="6">RNA-binding protein</fullName>
    </submittedName>
</protein>
<sequence>MKSGGSLLFVFVLLWLPGCQPSDQTNASQTNSGRETGDTTAASNGLSGDTSTGKNPGSSQQIRQQISAAVAARDPQLLRSVSRRAMLASGDDSGVYETLGNAWNTLGETDDAIKMFDAAIELADVPSADLFEKTGHAYMSVGRTFDTIELMKRCVELHPKDSERRVSLLGLMMSQGLDREAVVHLRYLIQRGQAGVSELVIASDLSRPQADNEMCRQALKLNPSDLRPQYAMTRFDAYHHRWDVVHEQLQPVVSAHPKFVPAWAFLTRAAVELNDLDTLQQIAAQEFPKGYEEHPQVWLARGVWADRIGDVSLAAAAYSEAVRLAPNHHEALTKLTAALARSGDLEISQTVAERAGQVNELREAVDGFLSWRRNSQRLAVVIAEKLQQLGRQWEAVVWLRTAFSLPQDPVENIKPAYMAARSNLTGQTPWQTFDSQWKFDKSATSQKFAKIKEQGWFNQTSTTDPSTKASSGGSPRKSPTRSISDRKYRMIDEAAARGLSHTVGMKRPSAKDGLWLWQSGLGGAGVLDLDLDGWPDLHLTASGGGQPGKRESQPNTTARNLAGNFVDVSRESGLADTGFTQGVSIGDFDADGFPDCVIANIGINTLYRNNGDGTFTDVTRWMFDDPDAAMTSDGNARTEVGTDSRNTWTSSAAMADIDQDGLTDLIEVNYCGGRAPYQQRCLDGKIDAYRSCQPNSLPTERDRVYRNRGLLAPTPLFEDQTDSWFSDSDPGRGLGILVGQIDGTEGLDLYVSNDMTANHFWRFDSVTKTLNEQATIRGVAFNHQSAAEASMGIAATDADGDLDLDLLVTHFTDESNTFYEQIRDGLFQDTTDSVQLGDSSQDMLGFGTQFVDLDGDSIDELLVANGHIDDFSHKGLQYEMPAQLFALDKGNKWQWVRDSATGPYFEEPRMGRAMATLDANRDGQTDLVVTDLFRPTALLVNQTPRVSEIMTVRVVGVESERDAVGTTVLVTSSNGTQMRQRMAGSGYQCSNEPILTFAIPEKDSEVSIEVQWPRGLTQNITVALPQRELLLVEPSDDN</sequence>
<evidence type="ECO:0000259" key="5">
    <source>
        <dbReference type="Pfam" id="PF07593"/>
    </source>
</evidence>
<feature type="compositionally biased region" description="Polar residues" evidence="3">
    <location>
        <begin position="456"/>
        <end position="473"/>
    </location>
</feature>
<keyword evidence="7" id="KW-1185">Reference proteome</keyword>
<dbReference type="Pfam" id="PF07593">
    <property type="entry name" value="UnbV_ASPIC"/>
    <property type="match status" value="1"/>
</dbReference>
<dbReference type="AlphaFoldDB" id="A0A2G1WEI3"/>
<evidence type="ECO:0000256" key="2">
    <source>
        <dbReference type="PROSITE-ProRule" id="PRU00339"/>
    </source>
</evidence>
<dbReference type="InterPro" id="IPR027039">
    <property type="entry name" value="Crtac1"/>
</dbReference>
<keyword evidence="2" id="KW-0802">TPR repeat</keyword>
<feature type="region of interest" description="Disordered" evidence="3">
    <location>
        <begin position="23"/>
        <end position="61"/>
    </location>
</feature>
<dbReference type="PANTHER" id="PTHR16026:SF0">
    <property type="entry name" value="CARTILAGE ACIDIC PROTEIN 1"/>
    <property type="match status" value="1"/>
</dbReference>
<name>A0A2G1WEI3_9BACT</name>
<feature type="repeat" description="TPR" evidence="2">
    <location>
        <begin position="128"/>
        <end position="161"/>
    </location>
</feature>
<evidence type="ECO:0000256" key="3">
    <source>
        <dbReference type="SAM" id="MobiDB-lite"/>
    </source>
</evidence>
<dbReference type="InterPro" id="IPR019734">
    <property type="entry name" value="TPR_rpt"/>
</dbReference>
<reference evidence="6 7" key="1">
    <citation type="submission" date="2017-06" db="EMBL/GenBank/DDBJ databases">
        <title>Description of Rhodopirellula bahusiensis sp. nov.</title>
        <authorList>
            <person name="Kizina J."/>
            <person name="Harder J."/>
        </authorList>
    </citation>
    <scope>NUCLEOTIDE SEQUENCE [LARGE SCALE GENOMIC DNA]</scope>
    <source>
        <strain evidence="6 7">SWK21</strain>
    </source>
</reference>
<evidence type="ECO:0000256" key="4">
    <source>
        <dbReference type="SAM" id="SignalP"/>
    </source>
</evidence>
<dbReference type="OrthoDB" id="221046at2"/>
<dbReference type="SUPFAM" id="SSF69318">
    <property type="entry name" value="Integrin alpha N-terminal domain"/>
    <property type="match status" value="1"/>
</dbReference>
<dbReference type="SMART" id="SM00028">
    <property type="entry name" value="TPR"/>
    <property type="match status" value="3"/>
</dbReference>
<proteinExistence type="predicted"/>
<feature type="signal peptide" evidence="4">
    <location>
        <begin position="1"/>
        <end position="21"/>
    </location>
</feature>
<dbReference type="SUPFAM" id="SSF48452">
    <property type="entry name" value="TPR-like"/>
    <property type="match status" value="2"/>
</dbReference>
<dbReference type="Pfam" id="PF13517">
    <property type="entry name" value="FG-GAP_3"/>
    <property type="match status" value="1"/>
</dbReference>
<dbReference type="InterPro" id="IPR011990">
    <property type="entry name" value="TPR-like_helical_dom_sf"/>
</dbReference>
<dbReference type="Proteomes" id="UP000225740">
    <property type="component" value="Unassembled WGS sequence"/>
</dbReference>
<gene>
    <name evidence="6" type="ORF">CEE69_02355</name>
</gene>
<accession>A0A2G1WEI3</accession>
<dbReference type="InterPro" id="IPR013517">
    <property type="entry name" value="FG-GAP"/>
</dbReference>
<dbReference type="Gene3D" id="2.130.10.130">
    <property type="entry name" value="Integrin alpha, N-terminal"/>
    <property type="match status" value="2"/>
</dbReference>
<feature type="repeat" description="TPR" evidence="2">
    <location>
        <begin position="295"/>
        <end position="328"/>
    </location>
</feature>
<evidence type="ECO:0000256" key="1">
    <source>
        <dbReference type="ARBA" id="ARBA00022729"/>
    </source>
</evidence>
<feature type="region of interest" description="Disordered" evidence="3">
    <location>
        <begin position="454"/>
        <end position="487"/>
    </location>
</feature>
<feature type="compositionally biased region" description="Polar residues" evidence="3">
    <location>
        <begin position="23"/>
        <end position="57"/>
    </location>
</feature>
<feature type="chain" id="PRO_5013780410" evidence="4">
    <location>
        <begin position="22"/>
        <end position="1038"/>
    </location>
</feature>
<dbReference type="InterPro" id="IPR028994">
    <property type="entry name" value="Integrin_alpha_N"/>
</dbReference>
<dbReference type="RefSeq" id="WP_099259039.1">
    <property type="nucleotide sequence ID" value="NZ_NIZW01000001.1"/>
</dbReference>
<dbReference type="InterPro" id="IPR011519">
    <property type="entry name" value="UnbV_ASPIC"/>
</dbReference>
<keyword evidence="1 4" id="KW-0732">Signal</keyword>
<comment type="caution">
    <text evidence="6">The sequence shown here is derived from an EMBL/GenBank/DDBJ whole genome shotgun (WGS) entry which is preliminary data.</text>
</comment>
<feature type="repeat" description="TPR" evidence="2">
    <location>
        <begin position="93"/>
        <end position="126"/>
    </location>
</feature>
<dbReference type="Gene3D" id="1.25.40.10">
    <property type="entry name" value="Tetratricopeptide repeat domain"/>
    <property type="match status" value="1"/>
</dbReference>